<keyword evidence="2" id="KW-1185">Reference proteome</keyword>
<proteinExistence type="predicted"/>
<evidence type="ECO:0000313" key="1">
    <source>
        <dbReference type="EMBL" id="CUT98583.1"/>
    </source>
</evidence>
<dbReference type="Proteomes" id="UP000017246">
    <property type="component" value="Unassembled WGS sequence"/>
</dbReference>
<accession>A0A0S4MLN6</accession>
<reference evidence="1" key="2">
    <citation type="submission" date="2015-11" db="EMBL/GenBank/DDBJ databases">
        <authorList>
            <person name="Zhang Y."/>
            <person name="Guo Z."/>
        </authorList>
    </citation>
    <scope>NUCLEOTIDE SEQUENCE</scope>
</reference>
<dbReference type="AlphaFoldDB" id="A0A0S4MLN6"/>
<dbReference type="EMBL" id="LN902841">
    <property type="protein sequence ID" value="CUT98583.1"/>
    <property type="molecule type" value="Genomic_DNA"/>
</dbReference>
<organism evidence="1 2">
    <name type="scientific">Echinococcus multilocularis</name>
    <name type="common">Fox tapeworm</name>
    <dbReference type="NCBI Taxonomy" id="6211"/>
    <lineage>
        <taxon>Eukaryota</taxon>
        <taxon>Metazoa</taxon>
        <taxon>Spiralia</taxon>
        <taxon>Lophotrochozoa</taxon>
        <taxon>Platyhelminthes</taxon>
        <taxon>Cestoda</taxon>
        <taxon>Eucestoda</taxon>
        <taxon>Cyclophyllidea</taxon>
        <taxon>Taeniidae</taxon>
        <taxon>Echinococcus</taxon>
    </lineage>
</organism>
<protein>
    <submittedName>
        <fullName evidence="1">Transposon protein</fullName>
    </submittedName>
</protein>
<reference evidence="1" key="1">
    <citation type="journal article" date="2013" name="Nature">
        <title>The genomes of four tapeworm species reveal adaptations to parasitism.</title>
        <authorList>
            <person name="Tsai I.J."/>
            <person name="Zarowiecki M."/>
            <person name="Holroyd N."/>
            <person name="Garciarrubio A."/>
            <person name="Sanchez-Flores A."/>
            <person name="Brooks K.L."/>
            <person name="Tracey A."/>
            <person name="Bobes R.J."/>
            <person name="Fragoso G."/>
            <person name="Sciutto E."/>
            <person name="Aslett M."/>
            <person name="Beasley H."/>
            <person name="Bennett H.M."/>
            <person name="Cai J."/>
            <person name="Camicia F."/>
            <person name="Clark R."/>
            <person name="Cucher M."/>
            <person name="De Silva N."/>
            <person name="Day T.A."/>
            <person name="Deplazes P."/>
            <person name="Estrada K."/>
            <person name="Fernandez C."/>
            <person name="Holland P.W."/>
            <person name="Hou J."/>
            <person name="Hu S."/>
            <person name="Huckvale T."/>
            <person name="Hung S.S."/>
            <person name="Kamenetzky L."/>
            <person name="Keane J.A."/>
            <person name="Kiss F."/>
            <person name="Koziol U."/>
            <person name="Lambert O."/>
            <person name="Liu K."/>
            <person name="Luo X."/>
            <person name="Luo Y."/>
            <person name="Macchiaroli N."/>
            <person name="Nichol S."/>
            <person name="Paps J."/>
            <person name="Parkinson J."/>
            <person name="Pouchkina-Stantcheva N."/>
            <person name="Riddiford N."/>
            <person name="Rosenzvit M."/>
            <person name="Salinas G."/>
            <person name="Wasmuth J.D."/>
            <person name="Zamanian M."/>
            <person name="Zheng Y."/>
            <person name="Cai X."/>
            <person name="Soberon X."/>
            <person name="Olson P.D."/>
            <person name="Laclette J.P."/>
            <person name="Brehm K."/>
            <person name="Berriman M."/>
            <person name="Garciarrubio A."/>
            <person name="Bobes R.J."/>
            <person name="Fragoso G."/>
            <person name="Sanchez-Flores A."/>
            <person name="Estrada K."/>
            <person name="Cevallos M.A."/>
            <person name="Morett E."/>
            <person name="Gonzalez V."/>
            <person name="Portillo T."/>
            <person name="Ochoa-Leyva A."/>
            <person name="Jose M.V."/>
            <person name="Sciutto E."/>
            <person name="Landa A."/>
            <person name="Jimenez L."/>
            <person name="Valdes V."/>
            <person name="Carrero J.C."/>
            <person name="Larralde C."/>
            <person name="Morales-Montor J."/>
            <person name="Limon-Lason J."/>
            <person name="Soberon X."/>
            <person name="Laclette J.P."/>
        </authorList>
    </citation>
    <scope>NUCLEOTIDE SEQUENCE [LARGE SCALE GENOMIC DNA]</scope>
</reference>
<name>A0A0S4MLN6_ECHMU</name>
<sequence>MTSVNSDVNGFPAEQDMYIRPTKSYHPGKNFKFQFQATLIGSGTRRESGGTVDVCSQCLLECELQPIFLPYEWGFAKAIDKSGLVEK</sequence>
<evidence type="ECO:0000313" key="2">
    <source>
        <dbReference type="Proteomes" id="UP000017246"/>
    </source>
</evidence>